<proteinExistence type="predicted"/>
<dbReference type="Gene3D" id="1.10.10.60">
    <property type="entry name" value="Homeodomain-like"/>
    <property type="match status" value="1"/>
</dbReference>
<dbReference type="AlphaFoldDB" id="A0A1R4KA05"/>
<evidence type="ECO:0008006" key="3">
    <source>
        <dbReference type="Google" id="ProtNLM"/>
    </source>
</evidence>
<dbReference type="Proteomes" id="UP000196320">
    <property type="component" value="Unassembled WGS sequence"/>
</dbReference>
<gene>
    <name evidence="1" type="ORF">FM104_11230</name>
</gene>
<organism evidence="1 2">
    <name type="scientific">Microbacterium esteraromaticum</name>
    <dbReference type="NCBI Taxonomy" id="57043"/>
    <lineage>
        <taxon>Bacteria</taxon>
        <taxon>Bacillati</taxon>
        <taxon>Actinomycetota</taxon>
        <taxon>Actinomycetes</taxon>
        <taxon>Micrococcales</taxon>
        <taxon>Microbacteriaceae</taxon>
        <taxon>Microbacterium</taxon>
    </lineage>
</organism>
<keyword evidence="2" id="KW-1185">Reference proteome</keyword>
<accession>A0A1R4KA05</accession>
<evidence type="ECO:0000313" key="2">
    <source>
        <dbReference type="Proteomes" id="UP000196320"/>
    </source>
</evidence>
<reference evidence="1 2" key="1">
    <citation type="submission" date="2017-02" db="EMBL/GenBank/DDBJ databases">
        <authorList>
            <person name="Peterson S.W."/>
        </authorList>
    </citation>
    <scope>NUCLEOTIDE SEQUENCE [LARGE SCALE GENOMIC DNA]</scope>
    <source>
        <strain evidence="1 2">B Mb 05.01</strain>
    </source>
</reference>
<dbReference type="EMBL" id="FUKO01000028">
    <property type="protein sequence ID" value="SJN41136.1"/>
    <property type="molecule type" value="Genomic_DNA"/>
</dbReference>
<evidence type="ECO:0000313" key="1">
    <source>
        <dbReference type="EMBL" id="SJN41136.1"/>
    </source>
</evidence>
<protein>
    <recommendedName>
        <fullName evidence="3">Helix-turn-helix domain-containing protein</fullName>
    </recommendedName>
</protein>
<sequence length="124" mass="13786">MYRAHQRGDITPIRDDRGPVVREIAIPQTFLKETEVDRLVDDYLAGFTVRALAQKYEIHRGTVSKHLTRRGVVRRTPGLDIDDAAEAVQLHRGGSSMRAISRTLGVDRKVVRASLVRAGILSAA</sequence>
<name>A0A1R4KA05_9MICO</name>